<organism evidence="2 3">
    <name type="scientific">Nemorincola caseinilytica</name>
    <dbReference type="NCBI Taxonomy" id="2054315"/>
    <lineage>
        <taxon>Bacteria</taxon>
        <taxon>Pseudomonadati</taxon>
        <taxon>Bacteroidota</taxon>
        <taxon>Chitinophagia</taxon>
        <taxon>Chitinophagales</taxon>
        <taxon>Chitinophagaceae</taxon>
        <taxon>Nemorincola</taxon>
    </lineage>
</organism>
<feature type="domain" description="N-acetyltransferase" evidence="1">
    <location>
        <begin position="4"/>
        <end position="156"/>
    </location>
</feature>
<dbReference type="InterPro" id="IPR016181">
    <property type="entry name" value="Acyl_CoA_acyltransferase"/>
</dbReference>
<dbReference type="Gene3D" id="3.40.630.30">
    <property type="match status" value="1"/>
</dbReference>
<protein>
    <submittedName>
        <fullName evidence="2">GNAT family protein</fullName>
    </submittedName>
</protein>
<dbReference type="PANTHER" id="PTHR43415">
    <property type="entry name" value="SPERMIDINE N(1)-ACETYLTRANSFERASE"/>
    <property type="match status" value="1"/>
</dbReference>
<accession>A0ABP8NC43</accession>
<comment type="caution">
    <text evidence="2">The sequence shown here is derived from an EMBL/GenBank/DDBJ whole genome shotgun (WGS) entry which is preliminary data.</text>
</comment>
<dbReference type="InterPro" id="IPR000182">
    <property type="entry name" value="GNAT_dom"/>
</dbReference>
<dbReference type="PROSITE" id="PS51186">
    <property type="entry name" value="GNAT"/>
    <property type="match status" value="1"/>
</dbReference>
<name>A0ABP8NC43_9BACT</name>
<dbReference type="RefSeq" id="WP_345079957.1">
    <property type="nucleotide sequence ID" value="NZ_BAABFA010000008.1"/>
</dbReference>
<evidence type="ECO:0000313" key="3">
    <source>
        <dbReference type="Proteomes" id="UP001500067"/>
    </source>
</evidence>
<proteinExistence type="predicted"/>
<dbReference type="EMBL" id="BAABFA010000008">
    <property type="protein sequence ID" value="GAA4463369.1"/>
    <property type="molecule type" value="Genomic_DNA"/>
</dbReference>
<evidence type="ECO:0000259" key="1">
    <source>
        <dbReference type="PROSITE" id="PS51186"/>
    </source>
</evidence>
<dbReference type="SUPFAM" id="SSF55729">
    <property type="entry name" value="Acyl-CoA N-acyltransferases (Nat)"/>
    <property type="match status" value="1"/>
</dbReference>
<keyword evidence="3" id="KW-1185">Reference proteome</keyword>
<dbReference type="PANTHER" id="PTHR43415:SF3">
    <property type="entry name" value="GNAT-FAMILY ACETYLTRANSFERASE"/>
    <property type="match status" value="1"/>
</dbReference>
<dbReference type="Pfam" id="PF13302">
    <property type="entry name" value="Acetyltransf_3"/>
    <property type="match status" value="1"/>
</dbReference>
<gene>
    <name evidence="2" type="ORF">GCM10023093_11660</name>
</gene>
<reference evidence="3" key="1">
    <citation type="journal article" date="2019" name="Int. J. Syst. Evol. Microbiol.">
        <title>The Global Catalogue of Microorganisms (GCM) 10K type strain sequencing project: providing services to taxonomists for standard genome sequencing and annotation.</title>
        <authorList>
            <consortium name="The Broad Institute Genomics Platform"/>
            <consortium name="The Broad Institute Genome Sequencing Center for Infectious Disease"/>
            <person name="Wu L."/>
            <person name="Ma J."/>
        </authorList>
    </citation>
    <scope>NUCLEOTIDE SEQUENCE [LARGE SCALE GENOMIC DNA]</scope>
    <source>
        <strain evidence="3">JCM 32105</strain>
    </source>
</reference>
<sequence length="158" mass="18191">MTPVYIRKLRLGDHLTSRHWRNDPRIWEYTGFRPNIHVTEQVEEEWIKKVLAQTDSSRYAICVQGTDQYIGNVQLTDIQDGTAEFHIFIGDTAYWGKGVGAQATRLMVEQGFADGLHEIYLYVHTANLPAIAIYRKCGFEVTEESSEKLKMTIRKPSL</sequence>
<evidence type="ECO:0000313" key="2">
    <source>
        <dbReference type="EMBL" id="GAA4463369.1"/>
    </source>
</evidence>
<dbReference type="Proteomes" id="UP001500067">
    <property type="component" value="Unassembled WGS sequence"/>
</dbReference>